<dbReference type="Proteomes" id="UP001201873">
    <property type="component" value="Unassembled WGS sequence"/>
</dbReference>
<dbReference type="PANTHER" id="PTHR47691">
    <property type="entry name" value="REGULATOR-RELATED"/>
    <property type="match status" value="1"/>
</dbReference>
<feature type="domain" description="TIR" evidence="2">
    <location>
        <begin position="23"/>
        <end position="131"/>
    </location>
</feature>
<dbReference type="PRINTS" id="PR00364">
    <property type="entry name" value="DISEASERSIST"/>
</dbReference>
<feature type="compositionally biased region" description="Low complexity" evidence="1">
    <location>
        <begin position="178"/>
        <end position="188"/>
    </location>
</feature>
<accession>A0ABT0K4L1</accession>
<gene>
    <name evidence="3" type="ORF">MXD59_23710</name>
</gene>
<dbReference type="Gene3D" id="3.40.50.300">
    <property type="entry name" value="P-loop containing nucleotide triphosphate hydrolases"/>
    <property type="match status" value="1"/>
</dbReference>
<dbReference type="PANTHER" id="PTHR47691:SF3">
    <property type="entry name" value="HTH-TYPE TRANSCRIPTIONAL REGULATOR RV0890C-RELATED"/>
    <property type="match status" value="1"/>
</dbReference>
<organism evidence="3 4">
    <name type="scientific">Frankia umida</name>
    <dbReference type="NCBI Taxonomy" id="573489"/>
    <lineage>
        <taxon>Bacteria</taxon>
        <taxon>Bacillati</taxon>
        <taxon>Actinomycetota</taxon>
        <taxon>Actinomycetes</taxon>
        <taxon>Frankiales</taxon>
        <taxon>Frankiaceae</taxon>
        <taxon>Frankia</taxon>
    </lineage>
</organism>
<proteinExistence type="predicted"/>
<evidence type="ECO:0000313" key="3">
    <source>
        <dbReference type="EMBL" id="MCK9878731.1"/>
    </source>
</evidence>
<dbReference type="EMBL" id="JALKFT010000042">
    <property type="protein sequence ID" value="MCK9878731.1"/>
    <property type="molecule type" value="Genomic_DNA"/>
</dbReference>
<name>A0ABT0K4L1_9ACTN</name>
<dbReference type="InterPro" id="IPR027417">
    <property type="entry name" value="P-loop_NTPase"/>
</dbReference>
<dbReference type="InterPro" id="IPR000157">
    <property type="entry name" value="TIR_dom"/>
</dbReference>
<evidence type="ECO:0000256" key="1">
    <source>
        <dbReference type="SAM" id="MobiDB-lite"/>
    </source>
</evidence>
<dbReference type="Gene3D" id="3.40.50.10140">
    <property type="entry name" value="Toll/interleukin-1 receptor homology (TIR) domain"/>
    <property type="match status" value="1"/>
</dbReference>
<dbReference type="InterPro" id="IPR035897">
    <property type="entry name" value="Toll_tir_struct_dom_sf"/>
</dbReference>
<dbReference type="SUPFAM" id="SSF52200">
    <property type="entry name" value="Toll/Interleukin receptor TIR domain"/>
    <property type="match status" value="1"/>
</dbReference>
<evidence type="ECO:0000259" key="2">
    <source>
        <dbReference type="Pfam" id="PF13676"/>
    </source>
</evidence>
<dbReference type="SUPFAM" id="SSF52540">
    <property type="entry name" value="P-loop containing nucleoside triphosphate hydrolases"/>
    <property type="match status" value="1"/>
</dbReference>
<reference evidence="3 4" key="1">
    <citation type="submission" date="2022-04" db="EMBL/GenBank/DDBJ databases">
        <title>Genome diversity in the genus Frankia.</title>
        <authorList>
            <person name="Carlos-Shanley C."/>
            <person name="Hahn D."/>
        </authorList>
    </citation>
    <scope>NUCLEOTIDE SEQUENCE [LARGE SCALE GENOMIC DNA]</scope>
    <source>
        <strain evidence="3 4">Ag45/Mut15</strain>
    </source>
</reference>
<evidence type="ECO:0000313" key="4">
    <source>
        <dbReference type="Proteomes" id="UP001201873"/>
    </source>
</evidence>
<feature type="region of interest" description="Disordered" evidence="1">
    <location>
        <begin position="152"/>
        <end position="199"/>
    </location>
</feature>
<comment type="caution">
    <text evidence="3">The sequence shown here is derived from an EMBL/GenBank/DDBJ whole genome shotgun (WGS) entry which is preliminary data.</text>
</comment>
<protein>
    <submittedName>
        <fullName evidence="3">TIR domain-containing protein</fullName>
    </submittedName>
</protein>
<keyword evidence="4" id="KW-1185">Reference proteome</keyword>
<dbReference type="Pfam" id="PF13676">
    <property type="entry name" value="TIR_2"/>
    <property type="match status" value="1"/>
</dbReference>
<dbReference type="RefSeq" id="WP_248826809.1">
    <property type="nucleotide sequence ID" value="NZ_JALKFT010000042.1"/>
</dbReference>
<sequence>MFFGSRPWPVVALPPNIRNPFASERQFDVAEWVAWTLEQERYRVLIQAWDSVPGTDWPRMVRDGVSRGRRLLAVVTPAYLESAGASAEWLAVWAADMDGADRRLIPLLIEDCAPTALSLLGTRTWIDLRRYRAEQGATHAGPALLAGLKEAEAGRAKPTQPVPLPARVRRTRMPPTPDSTAPASASTPTPTPTPTPTRARTATVWHMPPRLPHFVGRSDLLDDMARRLAASGRAAVCGVRGLGGVGKTVLAVEYAYQHAAEFDAVWWIPAEDPDLIPGYVSALGVALGLPDGAAWPSVAGALRQQQRRWLLVLDNVEDAETVGALVGFGLARRDGRDGADLSVHRLISAAVQSGVSATDRTATAVTLIRLLRSTLPGDTKNPRSWPRWRSLLPHVRAVLNLADPETGENQVAQATFWLNDRTGSYLAQHGQLAPAISYLGRGQALSASILGPDHTITRTITNNLAAAKAGHDRRG</sequence>